<comment type="caution">
    <text evidence="2">The sequence shown here is derived from an EMBL/GenBank/DDBJ whole genome shotgun (WGS) entry which is preliminary data.</text>
</comment>
<evidence type="ECO:0000313" key="2">
    <source>
        <dbReference type="EMBL" id="MFC7331420.1"/>
    </source>
</evidence>
<gene>
    <name evidence="2" type="ORF">ACFQRF_27120</name>
</gene>
<evidence type="ECO:0000259" key="1">
    <source>
        <dbReference type="Pfam" id="PF19809"/>
    </source>
</evidence>
<dbReference type="Pfam" id="PF19809">
    <property type="entry name" value="DUF6292"/>
    <property type="match status" value="1"/>
</dbReference>
<dbReference type="Proteomes" id="UP001596540">
    <property type="component" value="Unassembled WGS sequence"/>
</dbReference>
<organism evidence="2 3">
    <name type="scientific">Marinactinospora rubrisoli</name>
    <dbReference type="NCBI Taxonomy" id="2715399"/>
    <lineage>
        <taxon>Bacteria</taxon>
        <taxon>Bacillati</taxon>
        <taxon>Actinomycetota</taxon>
        <taxon>Actinomycetes</taxon>
        <taxon>Streptosporangiales</taxon>
        <taxon>Nocardiopsidaceae</taxon>
        <taxon>Marinactinospora</taxon>
    </lineage>
</organism>
<accession>A0ABW2KPS8</accession>
<dbReference type="EMBL" id="JBHTBH010000021">
    <property type="protein sequence ID" value="MFC7331420.1"/>
    <property type="molecule type" value="Genomic_DNA"/>
</dbReference>
<reference evidence="3" key="1">
    <citation type="journal article" date="2019" name="Int. J. Syst. Evol. Microbiol.">
        <title>The Global Catalogue of Microorganisms (GCM) 10K type strain sequencing project: providing services to taxonomists for standard genome sequencing and annotation.</title>
        <authorList>
            <consortium name="The Broad Institute Genomics Platform"/>
            <consortium name="The Broad Institute Genome Sequencing Center for Infectious Disease"/>
            <person name="Wu L."/>
            <person name="Ma J."/>
        </authorList>
    </citation>
    <scope>NUCLEOTIDE SEQUENCE [LARGE SCALE GENOMIC DNA]</scope>
    <source>
        <strain evidence="3">CGMCC 4.7382</strain>
    </source>
</reference>
<proteinExistence type="predicted"/>
<feature type="domain" description="DUF6292" evidence="1">
    <location>
        <begin position="10"/>
        <end position="101"/>
    </location>
</feature>
<dbReference type="InterPro" id="IPR046259">
    <property type="entry name" value="DUF6292"/>
</dbReference>
<dbReference type="RefSeq" id="WP_379874250.1">
    <property type="nucleotide sequence ID" value="NZ_JBHTBH010000021.1"/>
</dbReference>
<keyword evidence="3" id="KW-1185">Reference proteome</keyword>
<protein>
    <submittedName>
        <fullName evidence="2">DUF6292 family protein</fullName>
    </submittedName>
</protein>
<name>A0ABW2KPS8_9ACTN</name>
<evidence type="ECO:0000313" key="3">
    <source>
        <dbReference type="Proteomes" id="UP001596540"/>
    </source>
</evidence>
<sequence length="134" mass="15335">MNGRSDHHGYIRAVAAQLREGELGIGVMNTRIGTREGLRWAELRLEPAETPYLQPDEDYVALIWDEERGWGWYVASDRPEERLWRGFEVAPLPAEVAAWAQAVVHTVVFPREETVMRSRDEESAQLEELLASFA</sequence>